<evidence type="ECO:0000259" key="2">
    <source>
        <dbReference type="Pfam" id="PF13699"/>
    </source>
</evidence>
<protein>
    <submittedName>
        <fullName evidence="4">DUF4157 domain-containing protein</fullName>
    </submittedName>
</protein>
<gene>
    <name evidence="4" type="ORF">OV287_30020</name>
</gene>
<evidence type="ECO:0000256" key="1">
    <source>
        <dbReference type="SAM" id="MobiDB-lite"/>
    </source>
</evidence>
<feature type="compositionally biased region" description="Low complexity" evidence="1">
    <location>
        <begin position="66"/>
        <end position="75"/>
    </location>
</feature>
<feature type="domain" description="Lysine-specific metallo-endopeptidase" evidence="3">
    <location>
        <begin position="400"/>
        <end position="521"/>
    </location>
</feature>
<organism evidence="4 5">
    <name type="scientific">Archangium lansingense</name>
    <dbReference type="NCBI Taxonomy" id="2995310"/>
    <lineage>
        <taxon>Bacteria</taxon>
        <taxon>Pseudomonadati</taxon>
        <taxon>Myxococcota</taxon>
        <taxon>Myxococcia</taxon>
        <taxon>Myxococcales</taxon>
        <taxon>Cystobacterineae</taxon>
        <taxon>Archangiaceae</taxon>
        <taxon>Archangium</taxon>
    </lineage>
</organism>
<dbReference type="EMBL" id="JAPNKA010000001">
    <property type="protein sequence ID" value="MCY1078712.1"/>
    <property type="molecule type" value="Genomic_DNA"/>
</dbReference>
<dbReference type="Pfam" id="PF14521">
    <property type="entry name" value="Aspzincin_M35"/>
    <property type="match status" value="1"/>
</dbReference>
<comment type="caution">
    <text evidence="4">The sequence shown here is derived from an EMBL/GenBank/DDBJ whole genome shotgun (WGS) entry which is preliminary data.</text>
</comment>
<accession>A0ABT4ACS6</accession>
<sequence length="536" mass="57494">MSPRAFEMWATEGERMSARLAIPVPLPVKDPATASVPARRLWPSVAAPSDDRWEREADRVADRVLRSSAPSRTSPAPAPAEAQCMAPEGARPASVPTPGGSAGEPLDRETRELMEPRFGHSFARVRVHRDGSAARSASALNARAYTVGPHIVFGAGEYRPHSEPGRRLIAHELTHVLQQRAGAGGVQRSAADSAGSSYAIDDTLGVLRLALRMALTTVGDPALPAGIRSRLQLQFQKLYPVMQRLSEARDRDGEGVEFGFDPSPSLNEIYPGDADRSLEELYSGFLPVPRPTSGGGKPAPPLLQASALPGGLQVTPFAGPGVQRCELICVGVIILAGLLLAGCRREGERTAEQRTTPCTGTERTEIASLHTVAQGWVNDAVSKLNRYRSGDAAVTAVVSQALQQNFHTTDPATVTTIAQRLAAAQSMLARSPDEYHCECRDTADAYSVGKQIHLCGVWFRSPDRLRRITTLIHEQAHAAGREGSVPISTGRVEDIYEFHAGYATASPQQAIANADPYAVFARQVFHNGAEGPGTHR</sequence>
<feature type="domain" description="eCIS core" evidence="2">
    <location>
        <begin position="105"/>
        <end position="182"/>
    </location>
</feature>
<feature type="region of interest" description="Disordered" evidence="1">
    <location>
        <begin position="63"/>
        <end position="106"/>
    </location>
</feature>
<evidence type="ECO:0000313" key="4">
    <source>
        <dbReference type="EMBL" id="MCY1078712.1"/>
    </source>
</evidence>
<keyword evidence="5" id="KW-1185">Reference proteome</keyword>
<dbReference type="InterPro" id="IPR029463">
    <property type="entry name" value="Lys_MEP"/>
</dbReference>
<proteinExistence type="predicted"/>
<dbReference type="RefSeq" id="WP_267537477.1">
    <property type="nucleotide sequence ID" value="NZ_JAPNKA010000001.1"/>
</dbReference>
<dbReference type="SUPFAM" id="SSF55486">
    <property type="entry name" value="Metalloproteases ('zincins'), catalytic domain"/>
    <property type="match status" value="1"/>
</dbReference>
<reference evidence="4 5" key="1">
    <citation type="submission" date="2022-11" db="EMBL/GenBank/DDBJ databases">
        <title>Minimal conservation of predation-associated metabolite biosynthetic gene clusters underscores biosynthetic potential of Myxococcota including descriptions for ten novel species: Archangium lansinium sp. nov., Myxococcus landrumus sp. nov., Nannocystis bai.</title>
        <authorList>
            <person name="Ahearne A."/>
            <person name="Stevens C."/>
            <person name="Phillips K."/>
        </authorList>
    </citation>
    <scope>NUCLEOTIDE SEQUENCE [LARGE SCALE GENOMIC DNA]</scope>
    <source>
        <strain evidence="4 5">MIWBW</strain>
    </source>
</reference>
<evidence type="ECO:0000313" key="5">
    <source>
        <dbReference type="Proteomes" id="UP001207654"/>
    </source>
</evidence>
<dbReference type="Proteomes" id="UP001207654">
    <property type="component" value="Unassembled WGS sequence"/>
</dbReference>
<dbReference type="InterPro" id="IPR024079">
    <property type="entry name" value="MetalloPept_cat_dom_sf"/>
</dbReference>
<dbReference type="InterPro" id="IPR025295">
    <property type="entry name" value="eCIS_core_dom"/>
</dbReference>
<dbReference type="Pfam" id="PF13699">
    <property type="entry name" value="eCIS_core"/>
    <property type="match status" value="1"/>
</dbReference>
<evidence type="ECO:0000259" key="3">
    <source>
        <dbReference type="Pfam" id="PF14521"/>
    </source>
</evidence>
<dbReference type="Gene3D" id="3.40.390.10">
    <property type="entry name" value="Collagenase (Catalytic Domain)"/>
    <property type="match status" value="1"/>
</dbReference>
<name>A0ABT4ACS6_9BACT</name>